<feature type="compositionally biased region" description="Acidic residues" evidence="1">
    <location>
        <begin position="391"/>
        <end position="419"/>
    </location>
</feature>
<dbReference type="GO" id="GO:0019843">
    <property type="term" value="F:rRNA binding"/>
    <property type="evidence" value="ECO:0007669"/>
    <property type="project" value="InterPro"/>
</dbReference>
<dbReference type="Pfam" id="PF02171">
    <property type="entry name" value="Piwi"/>
    <property type="match status" value="1"/>
</dbReference>
<dbReference type="Gene3D" id="2.170.260.10">
    <property type="entry name" value="paz domain"/>
    <property type="match status" value="1"/>
</dbReference>
<keyword evidence="2" id="KW-0812">Transmembrane</keyword>
<name>A0A0D0D361_9AGAR</name>
<reference evidence="6 7" key="1">
    <citation type="submission" date="2014-04" db="EMBL/GenBank/DDBJ databases">
        <title>Evolutionary Origins and Diversification of the Mycorrhizal Mutualists.</title>
        <authorList>
            <consortium name="DOE Joint Genome Institute"/>
            <consortium name="Mycorrhizal Genomics Consortium"/>
            <person name="Kohler A."/>
            <person name="Kuo A."/>
            <person name="Nagy L.G."/>
            <person name="Floudas D."/>
            <person name="Copeland A."/>
            <person name="Barry K.W."/>
            <person name="Cichocki N."/>
            <person name="Veneault-Fourrey C."/>
            <person name="LaButti K."/>
            <person name="Lindquist E.A."/>
            <person name="Lipzen A."/>
            <person name="Lundell T."/>
            <person name="Morin E."/>
            <person name="Murat C."/>
            <person name="Riley R."/>
            <person name="Ohm R."/>
            <person name="Sun H."/>
            <person name="Tunlid A."/>
            <person name="Henrissat B."/>
            <person name="Grigoriev I.V."/>
            <person name="Hibbett D.S."/>
            <person name="Martin F."/>
        </authorList>
    </citation>
    <scope>NUCLEOTIDE SEQUENCE [LARGE SCALE GENOMIC DNA]</scope>
    <source>
        <strain evidence="6 7">FD-317 M1</strain>
    </source>
</reference>
<dbReference type="InterPro" id="IPR003100">
    <property type="entry name" value="PAZ_dom"/>
</dbReference>
<organism evidence="6 7">
    <name type="scientific">Collybiopsis luxurians FD-317 M1</name>
    <dbReference type="NCBI Taxonomy" id="944289"/>
    <lineage>
        <taxon>Eukaryota</taxon>
        <taxon>Fungi</taxon>
        <taxon>Dikarya</taxon>
        <taxon>Basidiomycota</taxon>
        <taxon>Agaricomycotina</taxon>
        <taxon>Agaricomycetes</taxon>
        <taxon>Agaricomycetidae</taxon>
        <taxon>Agaricales</taxon>
        <taxon>Marasmiineae</taxon>
        <taxon>Omphalotaceae</taxon>
        <taxon>Collybiopsis</taxon>
        <taxon>Collybiopsis luxurians</taxon>
    </lineage>
</organism>
<evidence type="ECO:0000259" key="5">
    <source>
        <dbReference type="PROSITE" id="PS50833"/>
    </source>
</evidence>
<dbReference type="InterPro" id="IPR012337">
    <property type="entry name" value="RNaseH-like_sf"/>
</dbReference>
<feature type="transmembrane region" description="Helical" evidence="2">
    <location>
        <begin position="69"/>
        <end position="87"/>
    </location>
</feature>
<sequence length="1329" mass="148240">MARRRKTRTHLKGQVAQDATTASAPKSFVVKHGQVGHSVSQLVKDMRKVMEPNTASRLKERNRNKLKDYLTLAPALHVTHLLAFTLTDIAPSMRIVRLSNGPTLSFRVERYSLMKDILNTSKHAKSIGMEYLTPPLLVLASFPPPGPTTPPHLPLVMKAFQSLFPSLSPQTLTLSSARRVILVAYNPDRGTVDFRHYIITVKPYGVSKRVRRVLEGASSKSSSGSVLDLGNEKDVADFLLRKRGEPGPDGGYESAASSTESVAGDDGDTVNLADDYVGRNNRKGQRRAVRLDEVGPRLELRLVKITEGVPGKDSSVIYHEFVKKSKKEIVAQQAAHAAKEKLRKERREEQERNVARKNAEKARAGKGAQLEDDVEENQGEDEDEIVRSSEDDWDDEEEVSEGDESELDEVEDSSSEEQEELLRPIKRAIETAEVTGKVMAAFVEVAGEEDEDEALQTVLLLKSYLKKTTGYTILVRIWLTLIQRRNLLTAYLAFYPEVKNFARRQELFERLQTIVAPQIFKPLALYDGKALVYSSHPLGSRQQQDLALLVGWSNTPPQKEGLGVYRVNLKLTNSDPIRPKNLHALIKNQAVVNNAEAATALNLLNILIRQEPNKQVRSLFLKSITEHGNICRRYPHNAKAFFSKVGKKNLTGIELWRGFFQSVRPTRDNVLINIDTTMAAVIRAGPLLELCMEYLGLRNTRELMLDRRSIQFHKLEKFVKNIRIRTKTTPNVIKVIRGLVPNAGRYSFSKDGNNMTVEEYLASAYNLSLAHPNIVGVRLSKPDADREIVVPLEICTVQEGQFYKQRLPDSFTADAVKFACINPTERLNAIAGNASSDNFADSPVRHYHESEFIAESGMEIDTNPITIRGQILALPKVRFENGDLTPTNGSWNVVSRSLFKSSPMKCWGIVNFVERPGAMLDIVARSVKSCTSKLGGDVSDPCAIESGSGQAPEEALHRAMTVMRSKFPNTEKTNRPLLVVILPQNAAEVRQKVKHWGDITNGVLTQCLREGKLRKANDQYFNNIALKLNARLRGLNFVVESAAMNELRSRGRFIIMGADVAHPGPGIAKPSTASLVWSDDIYATHYNATVSIQPPRLEIIQDLHQMVYEAVLGFGRSNGSPQQIIFFRDGVSEGEFDKVAQHEIYDIKVAINTLWKEMGIKDPLPKLTFIIVGKRHHIAFFPQSNSPAWDGRGNCVAGFVSNQQDLSHPSTTDFYLQSHAAIQGTSRSGHYTVIHDEIFNSNCEKIQELAFSLCHVYAKATRSVSIPAPVYYADLACARSGFHYAPGSAGAFSETASAVSSDRQTFVLDEWKTNFKKVNRAMSSAMYFL</sequence>
<dbReference type="Gene3D" id="3.40.50.2300">
    <property type="match status" value="1"/>
</dbReference>
<dbReference type="Pfam" id="PF08699">
    <property type="entry name" value="ArgoL1"/>
    <property type="match status" value="1"/>
</dbReference>
<dbReference type="PROSITE" id="PS50822">
    <property type="entry name" value="PIWI"/>
    <property type="match status" value="1"/>
</dbReference>
<dbReference type="SMART" id="SM00950">
    <property type="entry name" value="Piwi"/>
    <property type="match status" value="1"/>
</dbReference>
<feature type="compositionally biased region" description="Basic and acidic residues" evidence="1">
    <location>
        <begin position="337"/>
        <end position="363"/>
    </location>
</feature>
<feature type="compositionally biased region" description="Acidic residues" evidence="1">
    <location>
        <begin position="370"/>
        <end position="384"/>
    </location>
</feature>
<evidence type="ECO:0000259" key="4">
    <source>
        <dbReference type="PROSITE" id="PS50822"/>
    </source>
</evidence>
<dbReference type="InterPro" id="IPR014811">
    <property type="entry name" value="ArgoL1"/>
</dbReference>
<dbReference type="Gene3D" id="3.30.420.10">
    <property type="entry name" value="Ribonuclease H-like superfamily/Ribonuclease H"/>
    <property type="match status" value="1"/>
</dbReference>
<evidence type="ECO:0008006" key="8">
    <source>
        <dbReference type="Google" id="ProtNLM"/>
    </source>
</evidence>
<dbReference type="InterPro" id="IPR007109">
    <property type="entry name" value="Brix"/>
</dbReference>
<dbReference type="InterPro" id="IPR036397">
    <property type="entry name" value="RNaseH_sf"/>
</dbReference>
<dbReference type="CDD" id="cd02846">
    <property type="entry name" value="PAZ_argonaute_like"/>
    <property type="match status" value="1"/>
</dbReference>
<feature type="domain" description="Brix" evidence="5">
    <location>
        <begin position="25"/>
        <end position="311"/>
    </location>
</feature>
<gene>
    <name evidence="6" type="ORF">GYMLUDRAFT_259392</name>
</gene>
<dbReference type="PROSITE" id="PS50833">
    <property type="entry name" value="BRIX"/>
    <property type="match status" value="1"/>
</dbReference>
<accession>A0A0D0D361</accession>
<keyword evidence="2" id="KW-0472">Membrane</keyword>
<dbReference type="OrthoDB" id="10252740at2759"/>
<feature type="region of interest" description="Disordered" evidence="1">
    <location>
        <begin position="332"/>
        <end position="420"/>
    </location>
</feature>
<feature type="region of interest" description="Disordered" evidence="1">
    <location>
        <begin position="1"/>
        <end position="23"/>
    </location>
</feature>
<dbReference type="Pfam" id="PF04427">
    <property type="entry name" value="Brix"/>
    <property type="match status" value="1"/>
</dbReference>
<feature type="domain" description="PAZ" evidence="3">
    <location>
        <begin position="686"/>
        <end position="799"/>
    </location>
</feature>
<dbReference type="SUPFAM" id="SSF53098">
    <property type="entry name" value="Ribonuclease H-like"/>
    <property type="match status" value="1"/>
</dbReference>
<dbReference type="InterPro" id="IPR036085">
    <property type="entry name" value="PAZ_dom_sf"/>
</dbReference>
<dbReference type="EMBL" id="KN834763">
    <property type="protein sequence ID" value="KIK63698.1"/>
    <property type="molecule type" value="Genomic_DNA"/>
</dbReference>
<dbReference type="SMART" id="SM01163">
    <property type="entry name" value="DUF1785"/>
    <property type="match status" value="1"/>
</dbReference>
<evidence type="ECO:0000256" key="1">
    <source>
        <dbReference type="SAM" id="MobiDB-lite"/>
    </source>
</evidence>
<keyword evidence="2" id="KW-1133">Transmembrane helix</keyword>
<keyword evidence="7" id="KW-1185">Reference proteome</keyword>
<dbReference type="GO" id="GO:0006364">
    <property type="term" value="P:rRNA processing"/>
    <property type="evidence" value="ECO:0007669"/>
    <property type="project" value="InterPro"/>
</dbReference>
<dbReference type="InterPro" id="IPR003165">
    <property type="entry name" value="Piwi"/>
</dbReference>
<evidence type="ECO:0000313" key="7">
    <source>
        <dbReference type="Proteomes" id="UP000053593"/>
    </source>
</evidence>
<dbReference type="SMART" id="SM00879">
    <property type="entry name" value="Brix"/>
    <property type="match status" value="1"/>
</dbReference>
<evidence type="ECO:0000256" key="2">
    <source>
        <dbReference type="SAM" id="Phobius"/>
    </source>
</evidence>
<dbReference type="PROSITE" id="PS50821">
    <property type="entry name" value="PAZ"/>
    <property type="match status" value="1"/>
</dbReference>
<dbReference type="PANTHER" id="PTHR22891">
    <property type="entry name" value="EUKARYOTIC TRANSLATION INITIATION FACTOR 2C"/>
    <property type="match status" value="1"/>
</dbReference>
<dbReference type="HOGENOM" id="CLU_259200_0_0_1"/>
<protein>
    <recommendedName>
        <fullName evidence="8">Brix domain-containing protein</fullName>
    </recommendedName>
</protein>
<evidence type="ECO:0000313" key="6">
    <source>
        <dbReference type="EMBL" id="KIK63698.1"/>
    </source>
</evidence>
<feature type="compositionally biased region" description="Basic residues" evidence="1">
    <location>
        <begin position="1"/>
        <end position="11"/>
    </location>
</feature>
<dbReference type="SUPFAM" id="SSF101690">
    <property type="entry name" value="PAZ domain"/>
    <property type="match status" value="1"/>
</dbReference>
<feature type="domain" description="Piwi" evidence="4">
    <location>
        <begin position="977"/>
        <end position="1285"/>
    </location>
</feature>
<dbReference type="Proteomes" id="UP000053593">
    <property type="component" value="Unassembled WGS sequence"/>
</dbReference>
<dbReference type="Pfam" id="PF02170">
    <property type="entry name" value="PAZ"/>
    <property type="match status" value="1"/>
</dbReference>
<feature type="region of interest" description="Disordered" evidence="1">
    <location>
        <begin position="243"/>
        <end position="268"/>
    </location>
</feature>
<proteinExistence type="predicted"/>
<evidence type="ECO:0000259" key="3">
    <source>
        <dbReference type="PROSITE" id="PS50821"/>
    </source>
</evidence>